<keyword evidence="7" id="KW-1185">Reference proteome</keyword>
<dbReference type="Pfam" id="PF18878">
    <property type="entry name" value="PPE-PPW"/>
    <property type="match status" value="1"/>
</dbReference>
<evidence type="ECO:0000259" key="5">
    <source>
        <dbReference type="Pfam" id="PF18878"/>
    </source>
</evidence>
<dbReference type="RefSeq" id="WP_163707765.1">
    <property type="nucleotide sequence ID" value="NZ_BLLA01000001.1"/>
</dbReference>
<evidence type="ECO:0008006" key="8">
    <source>
        <dbReference type="Google" id="ProtNLM"/>
    </source>
</evidence>
<evidence type="ECO:0000313" key="6">
    <source>
        <dbReference type="EMBL" id="GFG95714.1"/>
    </source>
</evidence>
<evidence type="ECO:0000256" key="2">
    <source>
        <dbReference type="SAM" id="MobiDB-lite"/>
    </source>
</evidence>
<feature type="region of interest" description="Disordered" evidence="2">
    <location>
        <begin position="425"/>
        <end position="449"/>
    </location>
</feature>
<evidence type="ECO:0000313" key="7">
    <source>
        <dbReference type="Proteomes" id="UP000465301"/>
    </source>
</evidence>
<feature type="compositionally biased region" description="Low complexity" evidence="2">
    <location>
        <begin position="212"/>
        <end position="221"/>
    </location>
</feature>
<dbReference type="InterPro" id="IPR043641">
    <property type="entry name" value="PPE-PPW_C"/>
</dbReference>
<dbReference type="Gene3D" id="1.20.1260.20">
    <property type="entry name" value="PPE superfamily"/>
    <property type="match status" value="1"/>
</dbReference>
<evidence type="ECO:0000259" key="4">
    <source>
        <dbReference type="Pfam" id="PF00823"/>
    </source>
</evidence>
<evidence type="ECO:0000256" key="3">
    <source>
        <dbReference type="SAM" id="Phobius"/>
    </source>
</evidence>
<keyword evidence="3" id="KW-0812">Transmembrane</keyword>
<feature type="domain" description="PPE" evidence="4">
    <location>
        <begin position="6"/>
        <end position="168"/>
    </location>
</feature>
<dbReference type="InterPro" id="IPR038332">
    <property type="entry name" value="PPE_sf"/>
</dbReference>
<dbReference type="EMBL" id="BLLA01000001">
    <property type="protein sequence ID" value="GFG95714.1"/>
    <property type="molecule type" value="Genomic_DNA"/>
</dbReference>
<dbReference type="Proteomes" id="UP000465301">
    <property type="component" value="Unassembled WGS sequence"/>
</dbReference>
<keyword evidence="3" id="KW-1133">Transmembrane helix</keyword>
<dbReference type="GO" id="GO:0052572">
    <property type="term" value="P:response to host immune response"/>
    <property type="evidence" value="ECO:0007669"/>
    <property type="project" value="TreeGrafter"/>
</dbReference>
<evidence type="ECO:0000256" key="1">
    <source>
        <dbReference type="ARBA" id="ARBA00010652"/>
    </source>
</evidence>
<sequence length="556" mass="55649">MTAPIWAAFPPEVHSTLLSSGPGPAPLLAAATAWSSMSTDYANAAAELTGLLGTVQAGAWDGPSADQYVAAHVPYQAWLVESAAKSATAAGLHETAATAYTAALAAMPTMGELTANHAVHGTLVATNFFGINTIPIAVNEADYARMWVQAATTMTTYQVVSESALAAVPPTTPAPPIVVPGAEAGTAGAAAMQAAAVAPATDSGSNLNNADTSSAQQQATTETQYPSWMDQLTKWLQQYTQNFAWPVSKDLNPGGWPFPPVPWVNSLASFFGQLGLSPALSTALGWAIFHTLMIFWPFIQLAIQMAVVLAPVVVAAIGAAAAGGAAAAVTAISVGIPLASAPPLPAVAAAPAPVVAPAPTIATAPASVSHVSAPSTAPATTVAGSTGGGPVGGGPGVGFGPTATDGIGAGLSNALYAVGLSGLSARGSASGRSRRKSEEPSSDDVEAPAGAAAAAAAKKKARARRRRGGTATERAYRYEFLDLDQDGDPGVDSEDPFAARPSEDSAGPLGFAGAAAKSDAAQAAGLATLTRDGFSDGPSVPMMPSTWDRNQAEPYG</sequence>
<feature type="compositionally biased region" description="Gly residues" evidence="2">
    <location>
        <begin position="385"/>
        <end position="397"/>
    </location>
</feature>
<keyword evidence="3" id="KW-0472">Membrane</keyword>
<dbReference type="InterPro" id="IPR000030">
    <property type="entry name" value="PPE_dom"/>
</dbReference>
<feature type="region of interest" description="Disordered" evidence="2">
    <location>
        <begin position="373"/>
        <end position="397"/>
    </location>
</feature>
<feature type="region of interest" description="Disordered" evidence="2">
    <location>
        <begin position="480"/>
        <end position="511"/>
    </location>
</feature>
<proteinExistence type="inferred from homology"/>
<reference evidence="6 7" key="1">
    <citation type="journal article" date="2019" name="Emerg. Microbes Infect.">
        <title>Comprehensive subspecies identification of 175 nontuberculous mycobacteria species based on 7547 genomic profiles.</title>
        <authorList>
            <person name="Matsumoto Y."/>
            <person name="Kinjo T."/>
            <person name="Motooka D."/>
            <person name="Nabeya D."/>
            <person name="Jung N."/>
            <person name="Uechi K."/>
            <person name="Horii T."/>
            <person name="Iida T."/>
            <person name="Fujita J."/>
            <person name="Nakamura S."/>
        </authorList>
    </citation>
    <scope>NUCLEOTIDE SEQUENCE [LARGE SCALE GENOMIC DNA]</scope>
    <source>
        <strain evidence="6 7">JCM 30726</strain>
    </source>
</reference>
<dbReference type="PANTHER" id="PTHR46766:SF1">
    <property type="entry name" value="GLUTAMINE-RICH PROTEIN 2"/>
    <property type="match status" value="1"/>
</dbReference>
<comment type="similarity">
    <text evidence="1">Belongs to the mycobacterial PPE family.</text>
</comment>
<dbReference type="Pfam" id="PF00823">
    <property type="entry name" value="PPE"/>
    <property type="match status" value="1"/>
</dbReference>
<feature type="region of interest" description="Disordered" evidence="2">
    <location>
        <begin position="530"/>
        <end position="556"/>
    </location>
</feature>
<feature type="compositionally biased region" description="Low complexity" evidence="2">
    <location>
        <begin position="373"/>
        <end position="384"/>
    </location>
</feature>
<accession>A0A7I9Z432</accession>
<feature type="transmembrane region" description="Helical" evidence="3">
    <location>
        <begin position="279"/>
        <end position="299"/>
    </location>
</feature>
<comment type="caution">
    <text evidence="6">The sequence shown here is derived from an EMBL/GenBank/DDBJ whole genome shotgun (WGS) entry which is preliminary data.</text>
</comment>
<dbReference type="AlphaFoldDB" id="A0A7I9Z432"/>
<feature type="compositionally biased region" description="Polar residues" evidence="2">
    <location>
        <begin position="202"/>
        <end position="211"/>
    </location>
</feature>
<protein>
    <recommendedName>
        <fullName evidence="8">PPE family protein</fullName>
    </recommendedName>
</protein>
<name>A0A7I9Z432_9MYCO</name>
<organism evidence="6 7">
    <name type="scientific">Mycobacterium timonense</name>
    <dbReference type="NCBI Taxonomy" id="701043"/>
    <lineage>
        <taxon>Bacteria</taxon>
        <taxon>Bacillati</taxon>
        <taxon>Actinomycetota</taxon>
        <taxon>Actinomycetes</taxon>
        <taxon>Mycobacteriales</taxon>
        <taxon>Mycobacteriaceae</taxon>
        <taxon>Mycobacterium</taxon>
        <taxon>Mycobacterium avium complex (MAC)</taxon>
    </lineage>
</organism>
<feature type="compositionally biased region" description="Acidic residues" evidence="2">
    <location>
        <begin position="481"/>
        <end position="495"/>
    </location>
</feature>
<gene>
    <name evidence="6" type="ORF">MTIM_15930</name>
</gene>
<feature type="domain" description="PPE-PPW subfamily C-terminal" evidence="5">
    <location>
        <begin position="502"/>
        <end position="547"/>
    </location>
</feature>
<feature type="transmembrane region" description="Helical" evidence="3">
    <location>
        <begin position="306"/>
        <end position="336"/>
    </location>
</feature>
<feature type="region of interest" description="Disordered" evidence="2">
    <location>
        <begin position="201"/>
        <end position="221"/>
    </location>
</feature>
<dbReference type="PANTHER" id="PTHR46766">
    <property type="entry name" value="GLUTAMINE-RICH PROTEIN 2"/>
    <property type="match status" value="1"/>
</dbReference>
<dbReference type="SUPFAM" id="SSF140459">
    <property type="entry name" value="PE/PPE dimer-like"/>
    <property type="match status" value="1"/>
</dbReference>